<dbReference type="PROSITE" id="PS51032">
    <property type="entry name" value="AP2_ERF"/>
    <property type="match status" value="1"/>
</dbReference>
<dbReference type="Pfam" id="PF00847">
    <property type="entry name" value="AP2"/>
    <property type="match status" value="1"/>
</dbReference>
<comment type="caution">
    <text evidence="11">The sequence shown here is derived from an EMBL/GenBank/DDBJ whole genome shotgun (WGS) entry which is preliminary data.</text>
</comment>
<dbReference type="GO" id="GO:0003700">
    <property type="term" value="F:DNA-binding transcription factor activity"/>
    <property type="evidence" value="ECO:0007669"/>
    <property type="project" value="InterPro"/>
</dbReference>
<feature type="region of interest" description="Disordered" evidence="9">
    <location>
        <begin position="67"/>
        <end position="90"/>
    </location>
</feature>
<keyword evidence="7" id="KW-0539">Nucleus</keyword>
<dbReference type="CDD" id="cd00018">
    <property type="entry name" value="AP2"/>
    <property type="match status" value="1"/>
</dbReference>
<evidence type="ECO:0000256" key="1">
    <source>
        <dbReference type="ARBA" id="ARBA00004123"/>
    </source>
</evidence>
<keyword evidence="3" id="KW-0805">Transcription regulation</keyword>
<keyword evidence="12" id="KW-1185">Reference proteome</keyword>
<dbReference type="InterPro" id="IPR051758">
    <property type="entry name" value="ERF/AP2-like"/>
</dbReference>
<dbReference type="GO" id="GO:0005634">
    <property type="term" value="C:nucleus"/>
    <property type="evidence" value="ECO:0007669"/>
    <property type="project" value="UniProtKB-SubCell"/>
</dbReference>
<evidence type="ECO:0000256" key="5">
    <source>
        <dbReference type="ARBA" id="ARBA00023159"/>
    </source>
</evidence>
<comment type="subcellular location">
    <subcellularLocation>
        <location evidence="1">Nucleus</location>
    </subcellularLocation>
</comment>
<keyword evidence="6" id="KW-0804">Transcription</keyword>
<evidence type="ECO:0000256" key="3">
    <source>
        <dbReference type="ARBA" id="ARBA00023015"/>
    </source>
</evidence>
<dbReference type="GO" id="GO:0000976">
    <property type="term" value="F:transcription cis-regulatory region binding"/>
    <property type="evidence" value="ECO:0007669"/>
    <property type="project" value="UniProtKB-ARBA"/>
</dbReference>
<feature type="compositionally biased region" description="Polar residues" evidence="9">
    <location>
        <begin position="174"/>
        <end position="183"/>
    </location>
</feature>
<evidence type="ECO:0000256" key="4">
    <source>
        <dbReference type="ARBA" id="ARBA00023125"/>
    </source>
</evidence>
<dbReference type="AlphaFoldDB" id="A0A834SM90"/>
<comment type="similarity">
    <text evidence="8">Belongs to the AP2/ERF transcription factor family. ERF subfamily.</text>
</comment>
<feature type="region of interest" description="Disordered" evidence="9">
    <location>
        <begin position="1"/>
        <end position="46"/>
    </location>
</feature>
<dbReference type="FunFam" id="3.30.730.10:FF:000001">
    <property type="entry name" value="Ethylene-responsive transcription factor 2"/>
    <property type="match status" value="1"/>
</dbReference>
<dbReference type="Gene3D" id="3.30.730.10">
    <property type="entry name" value="AP2/ERF domain"/>
    <property type="match status" value="1"/>
</dbReference>
<dbReference type="InterPro" id="IPR016177">
    <property type="entry name" value="DNA-bd_dom_sf"/>
</dbReference>
<dbReference type="SMART" id="SM00380">
    <property type="entry name" value="AP2"/>
    <property type="match status" value="1"/>
</dbReference>
<dbReference type="PANTHER" id="PTHR31657:SF19">
    <property type="entry name" value="ETHYLENE-RESPONSIVE TRANSCRIPTION FACTOR ERF053"/>
    <property type="match status" value="1"/>
</dbReference>
<dbReference type="SUPFAM" id="SSF54171">
    <property type="entry name" value="DNA-binding domain"/>
    <property type="match status" value="1"/>
</dbReference>
<dbReference type="PANTHER" id="PTHR31657">
    <property type="entry name" value="ETHYLENE-RESPONSIVE TRANSCRIPTION FACTOR ERF061"/>
    <property type="match status" value="1"/>
</dbReference>
<keyword evidence="4" id="KW-0238">DNA-binding</keyword>
<evidence type="ECO:0000313" key="11">
    <source>
        <dbReference type="EMBL" id="KAF7805916.1"/>
    </source>
</evidence>
<evidence type="ECO:0000256" key="7">
    <source>
        <dbReference type="ARBA" id="ARBA00023242"/>
    </source>
</evidence>
<name>A0A834SM90_9FABA</name>
<keyword evidence="2" id="KW-0936">Ethylene signaling pathway</keyword>
<dbReference type="PRINTS" id="PR00367">
    <property type="entry name" value="ETHRSPELEMNT"/>
</dbReference>
<accession>A0A834SM90</accession>
<keyword evidence="5" id="KW-0010">Activator</keyword>
<evidence type="ECO:0000313" key="12">
    <source>
        <dbReference type="Proteomes" id="UP000634136"/>
    </source>
</evidence>
<organism evidence="11 12">
    <name type="scientific">Senna tora</name>
    <dbReference type="NCBI Taxonomy" id="362788"/>
    <lineage>
        <taxon>Eukaryota</taxon>
        <taxon>Viridiplantae</taxon>
        <taxon>Streptophyta</taxon>
        <taxon>Embryophyta</taxon>
        <taxon>Tracheophyta</taxon>
        <taxon>Spermatophyta</taxon>
        <taxon>Magnoliopsida</taxon>
        <taxon>eudicotyledons</taxon>
        <taxon>Gunneridae</taxon>
        <taxon>Pentapetalae</taxon>
        <taxon>rosids</taxon>
        <taxon>fabids</taxon>
        <taxon>Fabales</taxon>
        <taxon>Fabaceae</taxon>
        <taxon>Caesalpinioideae</taxon>
        <taxon>Cassia clade</taxon>
        <taxon>Senna</taxon>
    </lineage>
</organism>
<dbReference type="Proteomes" id="UP000634136">
    <property type="component" value="Unassembled WGS sequence"/>
</dbReference>
<feature type="domain" description="AP2/ERF" evidence="10">
    <location>
        <begin position="94"/>
        <end position="151"/>
    </location>
</feature>
<dbReference type="InterPro" id="IPR001471">
    <property type="entry name" value="AP2/ERF_dom"/>
</dbReference>
<dbReference type="InterPro" id="IPR036955">
    <property type="entry name" value="AP2/ERF_dom_sf"/>
</dbReference>
<dbReference type="EMBL" id="JAAIUW010000012">
    <property type="protein sequence ID" value="KAF7805916.1"/>
    <property type="molecule type" value="Genomic_DNA"/>
</dbReference>
<evidence type="ECO:0000256" key="6">
    <source>
        <dbReference type="ARBA" id="ARBA00023163"/>
    </source>
</evidence>
<reference evidence="11" key="1">
    <citation type="submission" date="2020-09" db="EMBL/GenBank/DDBJ databases">
        <title>Genome-Enabled Discovery of Anthraquinone Biosynthesis in Senna tora.</title>
        <authorList>
            <person name="Kang S.-H."/>
            <person name="Pandey R.P."/>
            <person name="Lee C.-M."/>
            <person name="Sim J.-S."/>
            <person name="Jeong J.-T."/>
            <person name="Choi B.-S."/>
            <person name="Jung M."/>
            <person name="Ginzburg D."/>
            <person name="Zhao K."/>
            <person name="Won S.Y."/>
            <person name="Oh T.-J."/>
            <person name="Yu Y."/>
            <person name="Kim N.-H."/>
            <person name="Lee O.R."/>
            <person name="Lee T.-H."/>
            <person name="Bashyal P."/>
            <person name="Kim T.-S."/>
            <person name="Lee W.-H."/>
            <person name="Kawkins C."/>
            <person name="Kim C.-K."/>
            <person name="Kim J.S."/>
            <person name="Ahn B.O."/>
            <person name="Rhee S.Y."/>
            <person name="Sohng J.K."/>
        </authorList>
    </citation>
    <scope>NUCLEOTIDE SEQUENCE</scope>
    <source>
        <tissue evidence="11">Leaf</tissue>
    </source>
</reference>
<feature type="compositionally biased region" description="Low complexity" evidence="9">
    <location>
        <begin position="37"/>
        <end position="46"/>
    </location>
</feature>
<proteinExistence type="inferred from homology"/>
<evidence type="ECO:0000256" key="2">
    <source>
        <dbReference type="ARBA" id="ARBA00022745"/>
    </source>
</evidence>
<protein>
    <submittedName>
        <fullName evidence="11">Ethylene-responsive transcription factor ERF053</fullName>
    </submittedName>
</protein>
<gene>
    <name evidence="11" type="ORF">G2W53_038077</name>
</gene>
<feature type="region of interest" description="Disordered" evidence="9">
    <location>
        <begin position="161"/>
        <end position="184"/>
    </location>
</feature>
<dbReference type="GO" id="GO:0009873">
    <property type="term" value="P:ethylene-activated signaling pathway"/>
    <property type="evidence" value="ECO:0007669"/>
    <property type="project" value="UniProtKB-KW"/>
</dbReference>
<dbReference type="OrthoDB" id="771648at2759"/>
<evidence type="ECO:0000256" key="9">
    <source>
        <dbReference type="SAM" id="MobiDB-lite"/>
    </source>
</evidence>
<evidence type="ECO:0000256" key="8">
    <source>
        <dbReference type="ARBA" id="ARBA00024343"/>
    </source>
</evidence>
<sequence length="247" mass="28030">MERARGKSLSGMAGSSNATDTHHMEQNPAFDGINQLSSQSPVPHTLSSSSSITFPFSLDGFPHQSGTTNLPVFHPSLTDDEHKSSPRPLHTTRLYRGVRQRHWGKWVAEIRLPRNRTRLWLGTFDTAEDAALAYDREAFKLRGHNARLNFPHLFLNKPPISASEAEQPQPPQQNVDQVKQTSNETEEHLWGEVAAWFDSIPENWGAESPVWEWDDLDTTNNLVFQSQLAFVNPNQQEFDDDLALRHN</sequence>
<evidence type="ECO:0000259" key="10">
    <source>
        <dbReference type="PROSITE" id="PS51032"/>
    </source>
</evidence>